<gene>
    <name evidence="3" type="ORF">METZ01_LOCUS461537</name>
</gene>
<feature type="transmembrane region" description="Helical" evidence="1">
    <location>
        <begin position="55"/>
        <end position="79"/>
    </location>
</feature>
<evidence type="ECO:0000256" key="1">
    <source>
        <dbReference type="SAM" id="Phobius"/>
    </source>
</evidence>
<name>A0A383AM67_9ZZZZ</name>
<feature type="transmembrane region" description="Helical" evidence="1">
    <location>
        <begin position="22"/>
        <end position="43"/>
    </location>
</feature>
<protein>
    <recommendedName>
        <fullName evidence="2">DUF6785 domain-containing protein</fullName>
    </recommendedName>
</protein>
<keyword evidence="1" id="KW-0812">Transmembrane</keyword>
<reference evidence="3" key="1">
    <citation type="submission" date="2018-05" db="EMBL/GenBank/DDBJ databases">
        <authorList>
            <person name="Lanie J.A."/>
            <person name="Ng W.-L."/>
            <person name="Kazmierczak K.M."/>
            <person name="Andrzejewski T.M."/>
            <person name="Davidsen T.M."/>
            <person name="Wayne K.J."/>
            <person name="Tettelin H."/>
            <person name="Glass J.I."/>
            <person name="Rusch D."/>
            <person name="Podicherti R."/>
            <person name="Tsui H.-C.T."/>
            <person name="Winkler M.E."/>
        </authorList>
    </citation>
    <scope>NUCLEOTIDE SEQUENCE</scope>
</reference>
<sequence length="165" mass="18236">MSTLKPDAAASDPFSRMPETRITIRAVLVGLSLSVVVSFWGQIAADQLGYDPTYAQLPACLILPFLLLVLAPNLLLSAFKSRLALSRSELIAIFAMGWVASMVPDRAMTRYLIAVVTTPNYFASPENQWMEQFFEFLPSWLVLGDENGAVSGFFEGIRVTDSLPW</sequence>
<keyword evidence="1" id="KW-0472">Membrane</keyword>
<evidence type="ECO:0000259" key="2">
    <source>
        <dbReference type="Pfam" id="PF20581"/>
    </source>
</evidence>
<feature type="domain" description="DUF6785" evidence="2">
    <location>
        <begin position="23"/>
        <end position="160"/>
    </location>
</feature>
<dbReference type="Pfam" id="PF20581">
    <property type="entry name" value="DUF6785"/>
    <property type="match status" value="1"/>
</dbReference>
<organism evidence="3">
    <name type="scientific">marine metagenome</name>
    <dbReference type="NCBI Taxonomy" id="408172"/>
    <lineage>
        <taxon>unclassified sequences</taxon>
        <taxon>metagenomes</taxon>
        <taxon>ecological metagenomes</taxon>
    </lineage>
</organism>
<evidence type="ECO:0000313" key="3">
    <source>
        <dbReference type="EMBL" id="SVE08683.1"/>
    </source>
</evidence>
<dbReference type="InterPro" id="IPR046712">
    <property type="entry name" value="DUF6785"/>
</dbReference>
<dbReference type="AlphaFoldDB" id="A0A383AM67"/>
<accession>A0A383AM67</accession>
<keyword evidence="1" id="KW-1133">Transmembrane helix</keyword>
<feature type="non-terminal residue" evidence="3">
    <location>
        <position position="165"/>
    </location>
</feature>
<proteinExistence type="predicted"/>
<dbReference type="EMBL" id="UINC01193196">
    <property type="protein sequence ID" value="SVE08683.1"/>
    <property type="molecule type" value="Genomic_DNA"/>
</dbReference>